<evidence type="ECO:0000259" key="8">
    <source>
        <dbReference type="Pfam" id="PF02470"/>
    </source>
</evidence>
<gene>
    <name evidence="9" type="primary">pqiB</name>
    <name evidence="9" type="ORF">H4O21_14325</name>
</gene>
<sequence length="577" mass="63695">MSKTDSEQSGLSPDSGNGNNIPHIPVISRKRSVSAIWLLPLIALAISGWMAWQDWANRGSLISISFMTADGIDVGKTRIRVRSVDVGKVESVSLMDGDQGVIVYARIEPEAAELLHEDTRFWVVRPRIGASGISGLNTLLSGAYIEMKPGNLGQGLDEYTGLEEPPVNSVLEPGLRVRLFSNEAHSLNVGDQVLFRGFPVGQIEWIQFEPESVEAIYGVFIRRPYDQLVTSDSRFWNVSGVHFNLSAEGVNIQTGSLDTMISGGITFDTLDPDKEGKGKIAENGDRFRLHPDFKSVRERPYNYSMEYLLLFEQSVRGLVKGAPVEFRGVRIGTVDRILFQLAEDEKQGDPRVPVVIKLEPGRLGMPDDEASLPHVRRQLVYWISRGLRASLKQASLITGSLYVDMDLYPDAPVATVVQSKGYNIIPSVSGGFAQIETKLLSVLTKIEQLQIEPLLSQAGQTLTQAERAMTQARQTLVTGEQAISQLNETLAKFDKLADNPDTQALPAEIKNLLQELRLTVRGLSPDSRLYTEVNRTMHTLQQTMLKLQPVLETLNKKSNALVFEAPKGPDIIPGGQP</sequence>
<comment type="caution">
    <text evidence="9">The sequence shown here is derived from an EMBL/GenBank/DDBJ whole genome shotgun (WGS) entry which is preliminary data.</text>
</comment>
<dbReference type="AlphaFoldDB" id="A0A839ISZ7"/>
<feature type="domain" description="Mce/MlaD" evidence="8">
    <location>
        <begin position="174"/>
        <end position="234"/>
    </location>
</feature>
<evidence type="ECO:0000313" key="9">
    <source>
        <dbReference type="EMBL" id="MBB1487784.1"/>
    </source>
</evidence>
<comment type="subcellular location">
    <subcellularLocation>
        <location evidence="1">Cell inner membrane</location>
    </subcellularLocation>
</comment>
<dbReference type="PANTHER" id="PTHR30462">
    <property type="entry name" value="INTERMEMBRANE TRANSPORT PROTEIN PQIB-RELATED"/>
    <property type="match status" value="1"/>
</dbReference>
<evidence type="ECO:0000256" key="5">
    <source>
        <dbReference type="ARBA" id="ARBA00022989"/>
    </source>
</evidence>
<dbReference type="InterPro" id="IPR051800">
    <property type="entry name" value="PqiA-PqiB_transport"/>
</dbReference>
<feature type="domain" description="Mce/MlaD" evidence="8">
    <location>
        <begin position="311"/>
        <end position="406"/>
    </location>
</feature>
<dbReference type="NCBIfam" id="NF008070">
    <property type="entry name" value="PRK10807.1"/>
    <property type="match status" value="1"/>
</dbReference>
<keyword evidence="3" id="KW-0997">Cell inner membrane</keyword>
<dbReference type="EMBL" id="JACJFM010000019">
    <property type="protein sequence ID" value="MBB1487784.1"/>
    <property type="molecule type" value="Genomic_DNA"/>
</dbReference>
<dbReference type="Proteomes" id="UP000565262">
    <property type="component" value="Unassembled WGS sequence"/>
</dbReference>
<dbReference type="GO" id="GO:0005886">
    <property type="term" value="C:plasma membrane"/>
    <property type="evidence" value="ECO:0007669"/>
    <property type="project" value="UniProtKB-SubCell"/>
</dbReference>
<keyword evidence="6 7" id="KW-0472">Membrane</keyword>
<organism evidence="9 10">
    <name type="scientific">Oceanospirillum sediminis</name>
    <dbReference type="NCBI Taxonomy" id="2760088"/>
    <lineage>
        <taxon>Bacteria</taxon>
        <taxon>Pseudomonadati</taxon>
        <taxon>Pseudomonadota</taxon>
        <taxon>Gammaproteobacteria</taxon>
        <taxon>Oceanospirillales</taxon>
        <taxon>Oceanospirillaceae</taxon>
        <taxon>Oceanospirillum</taxon>
    </lineage>
</organism>
<keyword evidence="2" id="KW-1003">Cell membrane</keyword>
<dbReference type="PANTHER" id="PTHR30462:SF2">
    <property type="entry name" value="INTERMEMBRANE TRANSPORT PROTEIN PQIB"/>
    <property type="match status" value="1"/>
</dbReference>
<evidence type="ECO:0000313" key="10">
    <source>
        <dbReference type="Proteomes" id="UP000565262"/>
    </source>
</evidence>
<evidence type="ECO:0000256" key="6">
    <source>
        <dbReference type="ARBA" id="ARBA00023136"/>
    </source>
</evidence>
<feature type="transmembrane region" description="Helical" evidence="7">
    <location>
        <begin position="33"/>
        <end position="52"/>
    </location>
</feature>
<dbReference type="RefSeq" id="WP_182809565.1">
    <property type="nucleotide sequence ID" value="NZ_JACJFM010000019.1"/>
</dbReference>
<keyword evidence="10" id="KW-1185">Reference proteome</keyword>
<evidence type="ECO:0000256" key="7">
    <source>
        <dbReference type="SAM" id="Phobius"/>
    </source>
</evidence>
<evidence type="ECO:0000256" key="2">
    <source>
        <dbReference type="ARBA" id="ARBA00022475"/>
    </source>
</evidence>
<keyword evidence="5 7" id="KW-1133">Transmembrane helix</keyword>
<dbReference type="InterPro" id="IPR003399">
    <property type="entry name" value="Mce/MlaD"/>
</dbReference>
<feature type="domain" description="Mce/MlaD" evidence="8">
    <location>
        <begin position="60"/>
        <end position="150"/>
    </location>
</feature>
<accession>A0A839ISZ7</accession>
<name>A0A839ISZ7_9GAMM</name>
<keyword evidence="4 7" id="KW-0812">Transmembrane</keyword>
<dbReference type="Pfam" id="PF02470">
    <property type="entry name" value="MlaD"/>
    <property type="match status" value="3"/>
</dbReference>
<proteinExistence type="predicted"/>
<evidence type="ECO:0000256" key="1">
    <source>
        <dbReference type="ARBA" id="ARBA00004533"/>
    </source>
</evidence>
<protein>
    <submittedName>
        <fullName evidence="9">Intermembrane transport protein PqiB</fullName>
    </submittedName>
</protein>
<reference evidence="9 10" key="1">
    <citation type="submission" date="2020-08" db="EMBL/GenBank/DDBJ databases">
        <title>Oceanospirillum sp. nov. isolated from marine sediment.</title>
        <authorList>
            <person name="Ji X."/>
        </authorList>
    </citation>
    <scope>NUCLEOTIDE SEQUENCE [LARGE SCALE GENOMIC DNA]</scope>
    <source>
        <strain evidence="9 10">D5</strain>
    </source>
</reference>
<evidence type="ECO:0000256" key="4">
    <source>
        <dbReference type="ARBA" id="ARBA00022692"/>
    </source>
</evidence>
<evidence type="ECO:0000256" key="3">
    <source>
        <dbReference type="ARBA" id="ARBA00022519"/>
    </source>
</evidence>